<proteinExistence type="predicted"/>
<dbReference type="InterPro" id="IPR017441">
    <property type="entry name" value="Protein_kinase_ATP_BS"/>
</dbReference>
<dbReference type="InterPro" id="IPR000719">
    <property type="entry name" value="Prot_kinase_dom"/>
</dbReference>
<gene>
    <name evidence="10" type="ORF">O1G21_14855</name>
</gene>
<evidence type="ECO:0000256" key="5">
    <source>
        <dbReference type="ARBA" id="ARBA00022777"/>
    </source>
</evidence>
<dbReference type="Pfam" id="PF00069">
    <property type="entry name" value="Pkinase"/>
    <property type="match status" value="1"/>
</dbReference>
<evidence type="ECO:0000313" key="11">
    <source>
        <dbReference type="Proteomes" id="UP001212821"/>
    </source>
</evidence>
<evidence type="ECO:0000256" key="2">
    <source>
        <dbReference type="ARBA" id="ARBA00022527"/>
    </source>
</evidence>
<dbReference type="InterPro" id="IPR011990">
    <property type="entry name" value="TPR-like_helical_dom_sf"/>
</dbReference>
<dbReference type="SUPFAM" id="SSF56112">
    <property type="entry name" value="Protein kinase-like (PK-like)"/>
    <property type="match status" value="1"/>
</dbReference>
<name>A0ABY7Q3A5_9ACTN</name>
<keyword evidence="4 7" id="KW-0547">Nucleotide-binding</keyword>
<organism evidence="10 11">
    <name type="scientific">Kitasatospora cathayae</name>
    <dbReference type="NCBI Taxonomy" id="3004092"/>
    <lineage>
        <taxon>Bacteria</taxon>
        <taxon>Bacillati</taxon>
        <taxon>Actinomycetota</taxon>
        <taxon>Actinomycetes</taxon>
        <taxon>Kitasatosporales</taxon>
        <taxon>Streptomycetaceae</taxon>
        <taxon>Kitasatospora</taxon>
    </lineage>
</organism>
<dbReference type="SMART" id="SM00220">
    <property type="entry name" value="S_TKc"/>
    <property type="match status" value="1"/>
</dbReference>
<reference evidence="11" key="1">
    <citation type="submission" date="2022-12" db="EMBL/GenBank/DDBJ databases">
        <authorList>
            <person name="Mo P."/>
        </authorList>
    </citation>
    <scope>NUCLEOTIDE SEQUENCE [LARGE SCALE GENOMIC DNA]</scope>
    <source>
        <strain evidence="11">HUAS 3-15</strain>
    </source>
</reference>
<dbReference type="Gene3D" id="1.10.510.10">
    <property type="entry name" value="Transferase(Phosphotransferase) domain 1"/>
    <property type="match status" value="1"/>
</dbReference>
<feature type="domain" description="Protein kinase" evidence="9">
    <location>
        <begin position="11"/>
        <end position="275"/>
    </location>
</feature>
<feature type="binding site" evidence="7">
    <location>
        <position position="40"/>
    </location>
    <ligand>
        <name>ATP</name>
        <dbReference type="ChEBI" id="CHEBI:30616"/>
    </ligand>
</feature>
<dbReference type="EMBL" id="CP115450">
    <property type="protein sequence ID" value="WBP86992.1"/>
    <property type="molecule type" value="Genomic_DNA"/>
</dbReference>
<dbReference type="Gene3D" id="3.30.200.20">
    <property type="entry name" value="Phosphorylase Kinase, domain 1"/>
    <property type="match status" value="1"/>
</dbReference>
<keyword evidence="3" id="KW-0808">Transferase</keyword>
<keyword evidence="5 10" id="KW-0418">Kinase</keyword>
<feature type="region of interest" description="Disordered" evidence="8">
    <location>
        <begin position="383"/>
        <end position="425"/>
    </location>
</feature>
<protein>
    <recommendedName>
        <fullName evidence="1">non-specific serine/threonine protein kinase</fullName>
        <ecNumber evidence="1">2.7.11.1</ecNumber>
    </recommendedName>
</protein>
<evidence type="ECO:0000256" key="6">
    <source>
        <dbReference type="ARBA" id="ARBA00022840"/>
    </source>
</evidence>
<sequence>MHKGEVLGGRFRLDEWLGKGGFGVVWRATDTVLDRPVAVKLLLAEHAADREAVGRFVREAKLAGNLSHPHIVTVHDYGRVTDTTGEIHYLVMELVRGRPLAAVLKAGLPDHGRALGWMAQVCEALDAAHRSGVVHRDIKPENVMITDGGDRAKVLDFGIARLLTQSTGLTSTGNVVGTVPYLAPECWSGGTVDGRADLYAFGVMLYEVSTGRRPFRADSPYEYMHKHMEETPPRVRGKDPALAELVARLLAKRPADRPADAAEVLERLRRIRPGMLRPDDPSPEQLRRRADLAWQHGVEGRAGEAVDILAQLVPDFARICGPADPRTLRTCHDLALWLARDGSRGTAVALLEALTEEPGAAPEARADLRRDLAHWRREAARLGPGPARTALSARVLLGGSGSGSGSGGESGGGGGSSSGGGAPGR</sequence>
<feature type="compositionally biased region" description="Gly residues" evidence="8">
    <location>
        <begin position="398"/>
        <end position="425"/>
    </location>
</feature>
<dbReference type="PROSITE" id="PS00107">
    <property type="entry name" value="PROTEIN_KINASE_ATP"/>
    <property type="match status" value="1"/>
</dbReference>
<dbReference type="InterPro" id="IPR008271">
    <property type="entry name" value="Ser/Thr_kinase_AS"/>
</dbReference>
<keyword evidence="2" id="KW-0723">Serine/threonine-protein kinase</keyword>
<dbReference type="InterPro" id="IPR011009">
    <property type="entry name" value="Kinase-like_dom_sf"/>
</dbReference>
<dbReference type="PROSITE" id="PS00108">
    <property type="entry name" value="PROTEIN_KINASE_ST"/>
    <property type="match status" value="1"/>
</dbReference>
<dbReference type="RefSeq" id="WP_270144061.1">
    <property type="nucleotide sequence ID" value="NZ_CP115450.1"/>
</dbReference>
<dbReference type="Gene3D" id="1.25.40.10">
    <property type="entry name" value="Tetratricopeptide repeat domain"/>
    <property type="match status" value="1"/>
</dbReference>
<dbReference type="PANTHER" id="PTHR43289">
    <property type="entry name" value="MITOGEN-ACTIVATED PROTEIN KINASE KINASE KINASE 20-RELATED"/>
    <property type="match status" value="1"/>
</dbReference>
<evidence type="ECO:0000256" key="7">
    <source>
        <dbReference type="PROSITE-ProRule" id="PRU10141"/>
    </source>
</evidence>
<keyword evidence="6 7" id="KW-0067">ATP-binding</keyword>
<dbReference type="Proteomes" id="UP001212821">
    <property type="component" value="Chromosome"/>
</dbReference>
<accession>A0ABY7Q3A5</accession>
<dbReference type="PROSITE" id="PS50011">
    <property type="entry name" value="PROTEIN_KINASE_DOM"/>
    <property type="match status" value="1"/>
</dbReference>
<evidence type="ECO:0000256" key="1">
    <source>
        <dbReference type="ARBA" id="ARBA00012513"/>
    </source>
</evidence>
<dbReference type="PANTHER" id="PTHR43289:SF6">
    <property type="entry name" value="SERINE_THREONINE-PROTEIN KINASE NEKL-3"/>
    <property type="match status" value="1"/>
</dbReference>
<evidence type="ECO:0000256" key="3">
    <source>
        <dbReference type="ARBA" id="ARBA00022679"/>
    </source>
</evidence>
<dbReference type="GO" id="GO:0016301">
    <property type="term" value="F:kinase activity"/>
    <property type="evidence" value="ECO:0007669"/>
    <property type="project" value="UniProtKB-KW"/>
</dbReference>
<dbReference type="CDD" id="cd14014">
    <property type="entry name" value="STKc_PknB_like"/>
    <property type="match status" value="1"/>
</dbReference>
<evidence type="ECO:0000256" key="8">
    <source>
        <dbReference type="SAM" id="MobiDB-lite"/>
    </source>
</evidence>
<evidence type="ECO:0000259" key="9">
    <source>
        <dbReference type="PROSITE" id="PS50011"/>
    </source>
</evidence>
<evidence type="ECO:0000313" key="10">
    <source>
        <dbReference type="EMBL" id="WBP86992.1"/>
    </source>
</evidence>
<dbReference type="EC" id="2.7.11.1" evidence="1"/>
<keyword evidence="11" id="KW-1185">Reference proteome</keyword>
<evidence type="ECO:0000256" key="4">
    <source>
        <dbReference type="ARBA" id="ARBA00022741"/>
    </source>
</evidence>